<dbReference type="Gene3D" id="3.50.50.60">
    <property type="entry name" value="FAD/NAD(P)-binding domain"/>
    <property type="match status" value="1"/>
</dbReference>
<feature type="domain" description="Amine oxidase" evidence="1">
    <location>
        <begin position="98"/>
        <end position="615"/>
    </location>
</feature>
<evidence type="ECO:0000313" key="3">
    <source>
        <dbReference type="Proteomes" id="UP000464674"/>
    </source>
</evidence>
<sequence>MHREDMALGVGGGTTRRDFMNGQPMAAGACPLVSQAPVGDDLFSGFGGVGDYARANGNTLPILTAAHRVRDGYYEQFPLSEAGDDVETVDLLIVGSGLSGLMAAKEYTRLTGGRKQCLIVDNHPVLGGEARQNEFLVDGVPLLGPQGSNDFFPPDPNATTPAGNLFRECGIPYEYTYQKWDSPHPEPRFSLDNYSNMDGFNEDMVDVAYRFTEKDGAKAPYWTNNIWRRGLADTPFSQQTRDALLRWRHGEDHRDLDDRALDQMDYRTFLEKVCGYPSEVTTFHQPVVGLLGGVSADAISARYGRHLVSQKNRLTLSFPGGNTLFARCLVGQLIPGLFPQGTAFSAIQRGPFDPAALERPNPVRIRQNAMVVSVRHHNGDASARTVDVTYVRDGCVHHVRAGAVVMATGGWITKHVVKDLPDDIMEAYSQFFYAPALIANVALKNWRFLYRLGATAVRWMDDGTSFGFCANIRRTMVTPDYAPPLDPDRPALLTFYMGLYTPGLSAWEQGARGRMRLLSTSYLDYERIIRSQMANMFADVGFDPKRDIDGIILNRWGHARVIQTPNFYYGVNGRPAPREVVARGFGRIVLAHSELNGAQNATGAFEHGMRAAREVASWG</sequence>
<proteinExistence type="predicted"/>
<dbReference type="SUPFAM" id="SSF51905">
    <property type="entry name" value="FAD/NAD(P)-binding domain"/>
    <property type="match status" value="1"/>
</dbReference>
<gene>
    <name evidence="2" type="ORF">FMA36_06330</name>
</gene>
<evidence type="ECO:0000313" key="2">
    <source>
        <dbReference type="EMBL" id="QHC35172.1"/>
    </source>
</evidence>
<dbReference type="PROSITE" id="PS51257">
    <property type="entry name" value="PROKAR_LIPOPROTEIN"/>
    <property type="match status" value="1"/>
</dbReference>
<dbReference type="Pfam" id="PF01593">
    <property type="entry name" value="Amino_oxidase"/>
    <property type="match status" value="1"/>
</dbReference>
<reference evidence="2 3" key="1">
    <citation type="journal article" date="2020" name="Carbohydr. Polym.">
        <title>Characterization and optimization of production of bacterial cellulose from strain CGMCC 17276 based on whole-genome analysis.</title>
        <authorList>
            <person name="Lu T."/>
            <person name="Gao H."/>
            <person name="Liao B."/>
            <person name="Wu J."/>
            <person name="Zhang W."/>
            <person name="Huang J."/>
            <person name="Liu M."/>
            <person name="Huang J."/>
            <person name="Chang Z."/>
            <person name="Jin M."/>
            <person name="Yi Z."/>
            <person name="Jiang D."/>
        </authorList>
    </citation>
    <scope>NUCLEOTIDE SEQUENCE [LARGE SCALE GENOMIC DNA]</scope>
    <source>
        <strain evidence="2 3">CGMCC 17276</strain>
    </source>
</reference>
<dbReference type="GO" id="GO:0016491">
    <property type="term" value="F:oxidoreductase activity"/>
    <property type="evidence" value="ECO:0007669"/>
    <property type="project" value="InterPro"/>
</dbReference>
<dbReference type="InterPro" id="IPR002937">
    <property type="entry name" value="Amino_oxidase"/>
</dbReference>
<evidence type="ECO:0000259" key="1">
    <source>
        <dbReference type="Pfam" id="PF01593"/>
    </source>
</evidence>
<organism evidence="2 3">
    <name type="scientific">Komagataeibacter xylinus</name>
    <name type="common">Gluconacetobacter xylinus</name>
    <dbReference type="NCBI Taxonomy" id="28448"/>
    <lineage>
        <taxon>Bacteria</taxon>
        <taxon>Pseudomonadati</taxon>
        <taxon>Pseudomonadota</taxon>
        <taxon>Alphaproteobacteria</taxon>
        <taxon>Acetobacterales</taxon>
        <taxon>Acetobacteraceae</taxon>
        <taxon>Komagataeibacter</taxon>
    </lineage>
</organism>
<accession>A0A857FLT4</accession>
<dbReference type="Proteomes" id="UP000464674">
    <property type="component" value="Chromosome"/>
</dbReference>
<protein>
    <submittedName>
        <fullName evidence="2">FAD-dependent oxidoreductase</fullName>
    </submittedName>
</protein>
<dbReference type="InterPro" id="IPR036188">
    <property type="entry name" value="FAD/NAD-bd_sf"/>
</dbReference>
<dbReference type="AlphaFoldDB" id="A0A857FLT4"/>
<dbReference type="EMBL" id="CP041348">
    <property type="protein sequence ID" value="QHC35172.1"/>
    <property type="molecule type" value="Genomic_DNA"/>
</dbReference>
<name>A0A857FLT4_KOMXY</name>